<dbReference type="Proteomes" id="UP000823897">
    <property type="component" value="Unassembled WGS sequence"/>
</dbReference>
<feature type="transmembrane region" description="Helical" evidence="1">
    <location>
        <begin position="66"/>
        <end position="90"/>
    </location>
</feature>
<feature type="transmembrane region" description="Helical" evidence="1">
    <location>
        <begin position="110"/>
        <end position="134"/>
    </location>
</feature>
<name>A0A9D2R6D8_9FIRM</name>
<dbReference type="Pfam" id="PF14358">
    <property type="entry name" value="DUF4405"/>
    <property type="match status" value="1"/>
</dbReference>
<keyword evidence="1" id="KW-0472">Membrane</keyword>
<evidence type="ECO:0000313" key="3">
    <source>
        <dbReference type="EMBL" id="HJD34338.1"/>
    </source>
</evidence>
<evidence type="ECO:0000259" key="2">
    <source>
        <dbReference type="Pfam" id="PF14358"/>
    </source>
</evidence>
<evidence type="ECO:0000256" key="1">
    <source>
        <dbReference type="SAM" id="Phobius"/>
    </source>
</evidence>
<keyword evidence="1" id="KW-0812">Transmembrane</keyword>
<reference evidence="3" key="2">
    <citation type="submission" date="2021-04" db="EMBL/GenBank/DDBJ databases">
        <authorList>
            <person name="Gilroy R."/>
        </authorList>
    </citation>
    <scope>NUCLEOTIDE SEQUENCE</scope>
    <source>
        <strain evidence="3">ChiGjej3B3-11674</strain>
    </source>
</reference>
<protein>
    <submittedName>
        <fullName evidence="3">DUF4405 domain-containing protein</fullName>
    </submittedName>
</protein>
<sequence length="193" mass="22073">MKKKSKSKLAVDILMTLTLLFLMGYQLWGETAHEWAGAFMLVLFLAHHVLNAAWHQNLFRGKYTRIRILTSAVDLVLFVVMICLMVSGITMSRHVFAFLPINGGMGTARLVHMAACYWGFVLMAFHLGLHWGMIVSRFRQMFGMDRSSGIRRTVLRIAHYLSVILLRPGRKIPSAKEKAVSERPEAENKIRRK</sequence>
<dbReference type="EMBL" id="DWUV01000134">
    <property type="protein sequence ID" value="HJD34338.1"/>
    <property type="molecule type" value="Genomic_DNA"/>
</dbReference>
<feature type="transmembrane region" description="Helical" evidence="1">
    <location>
        <begin position="9"/>
        <end position="29"/>
    </location>
</feature>
<evidence type="ECO:0000313" key="4">
    <source>
        <dbReference type="Proteomes" id="UP000823897"/>
    </source>
</evidence>
<keyword evidence="1" id="KW-1133">Transmembrane helix</keyword>
<dbReference type="AlphaFoldDB" id="A0A9D2R6D8"/>
<comment type="caution">
    <text evidence="3">The sequence shown here is derived from an EMBL/GenBank/DDBJ whole genome shotgun (WGS) entry which is preliminary data.</text>
</comment>
<dbReference type="InterPro" id="IPR025517">
    <property type="entry name" value="DUF4405"/>
</dbReference>
<reference evidence="3" key="1">
    <citation type="journal article" date="2021" name="PeerJ">
        <title>Extensive microbial diversity within the chicken gut microbiome revealed by metagenomics and culture.</title>
        <authorList>
            <person name="Gilroy R."/>
            <person name="Ravi A."/>
            <person name="Getino M."/>
            <person name="Pursley I."/>
            <person name="Horton D.L."/>
            <person name="Alikhan N.F."/>
            <person name="Baker D."/>
            <person name="Gharbi K."/>
            <person name="Hall N."/>
            <person name="Watson M."/>
            <person name="Adriaenssens E.M."/>
            <person name="Foster-Nyarko E."/>
            <person name="Jarju S."/>
            <person name="Secka A."/>
            <person name="Antonio M."/>
            <person name="Oren A."/>
            <person name="Chaudhuri R.R."/>
            <person name="La Ragione R."/>
            <person name="Hildebrand F."/>
            <person name="Pallen M.J."/>
        </authorList>
    </citation>
    <scope>NUCLEOTIDE SEQUENCE</scope>
    <source>
        <strain evidence="3">ChiGjej3B3-11674</strain>
    </source>
</reference>
<accession>A0A9D2R6D8</accession>
<gene>
    <name evidence="3" type="ORF">H9911_07355</name>
</gene>
<feature type="domain" description="Flavinylation-associated cytochrome" evidence="2">
    <location>
        <begin position="73"/>
        <end position="131"/>
    </location>
</feature>
<organism evidence="3 4">
    <name type="scientific">Candidatus Mediterraneibacter tabaqchaliae</name>
    <dbReference type="NCBI Taxonomy" id="2838689"/>
    <lineage>
        <taxon>Bacteria</taxon>
        <taxon>Bacillati</taxon>
        <taxon>Bacillota</taxon>
        <taxon>Clostridia</taxon>
        <taxon>Lachnospirales</taxon>
        <taxon>Lachnospiraceae</taxon>
        <taxon>Mediterraneibacter</taxon>
    </lineage>
</organism>
<feature type="transmembrane region" description="Helical" evidence="1">
    <location>
        <begin position="35"/>
        <end position="54"/>
    </location>
</feature>
<proteinExistence type="predicted"/>